<keyword evidence="6" id="KW-1185">Reference proteome</keyword>
<dbReference type="Proteomes" id="UP000036923">
    <property type="component" value="Unassembled WGS sequence"/>
</dbReference>
<evidence type="ECO:0000256" key="2">
    <source>
        <dbReference type="ARBA" id="ARBA00022448"/>
    </source>
</evidence>
<sequence length="439" mass="49803">MKVLNVFRFSLLLCAFIIFCSCRQSSYKPLSNTNPTTQTAVPQESPINTEIKVWAANNGLDSIKLDFEVMYPRIKIDITKFDSLEKFNNECLSALSSGTGPDIFFFDSSFFGQYTVNGILEDLLKEPYLAGRYEKDFPADVWESNKSIDGKSLLAMTFLTSPYVTFYREDVMKENGFPSEPEEFGKFIEKPENLLAIAKKIKPKGQYIFQWPTDLPNLLGSSVGIFDNNLRFLRNTDDFVKMLDIAKESHKAGFELEASFWDTAGGKAIADNKLVMVFNLGSWGSGSLQNYAPDQAGKWKATKPPLGIYAWQSDTKLAISSQSQNKKNAWKFVEYVFTQQSGGVNYDMVNGYKPSRRNSRQMEARNSFLEQDVQPLYEELADKMKQYKLTPLDDTASLIFEKDISDATVRNPDSKTAIRNIVDKIESTLNEERKALLEN</sequence>
<keyword evidence="3 4" id="KW-0732">Signal</keyword>
<dbReference type="PATRIC" id="fig|398512.5.peg.4714"/>
<feature type="chain" id="PRO_5039604431" evidence="4">
    <location>
        <begin position="27"/>
        <end position="439"/>
    </location>
</feature>
<organism evidence="5 6">
    <name type="scientific">Pseudobacteroides cellulosolvens ATCC 35603 = DSM 2933</name>
    <dbReference type="NCBI Taxonomy" id="398512"/>
    <lineage>
        <taxon>Bacteria</taxon>
        <taxon>Bacillati</taxon>
        <taxon>Bacillota</taxon>
        <taxon>Clostridia</taxon>
        <taxon>Eubacteriales</taxon>
        <taxon>Oscillospiraceae</taxon>
        <taxon>Pseudobacteroides</taxon>
    </lineage>
</organism>
<keyword evidence="2" id="KW-0813">Transport</keyword>
<accession>A0A0L6JTR6</accession>
<dbReference type="eggNOG" id="COG1653">
    <property type="taxonomic scope" value="Bacteria"/>
</dbReference>
<dbReference type="PANTHER" id="PTHR43649">
    <property type="entry name" value="ARABINOSE-BINDING PROTEIN-RELATED"/>
    <property type="match status" value="1"/>
</dbReference>
<dbReference type="Pfam" id="PF13416">
    <property type="entry name" value="SBP_bac_8"/>
    <property type="match status" value="1"/>
</dbReference>
<feature type="signal peptide" evidence="4">
    <location>
        <begin position="1"/>
        <end position="26"/>
    </location>
</feature>
<dbReference type="EMBL" id="LGTC01000001">
    <property type="protein sequence ID" value="KNY29226.1"/>
    <property type="molecule type" value="Genomic_DNA"/>
</dbReference>
<evidence type="ECO:0000256" key="4">
    <source>
        <dbReference type="SAM" id="SignalP"/>
    </source>
</evidence>
<evidence type="ECO:0000256" key="3">
    <source>
        <dbReference type="ARBA" id="ARBA00022729"/>
    </source>
</evidence>
<dbReference type="PROSITE" id="PS51257">
    <property type="entry name" value="PROKAR_LIPOPROTEIN"/>
    <property type="match status" value="1"/>
</dbReference>
<reference evidence="6" key="1">
    <citation type="submission" date="2015-07" db="EMBL/GenBank/DDBJ databases">
        <title>Near-Complete Genome Sequence of the Cellulolytic Bacterium Bacteroides (Pseudobacteroides) cellulosolvens ATCC 35603.</title>
        <authorList>
            <person name="Dassa B."/>
            <person name="Utturkar S.M."/>
            <person name="Klingeman D.M."/>
            <person name="Hurt R.A."/>
            <person name="Keller M."/>
            <person name="Xu J."/>
            <person name="Reddy Y.H.K."/>
            <person name="Borovok I."/>
            <person name="Grinberg I.R."/>
            <person name="Lamed R."/>
            <person name="Zhivin O."/>
            <person name="Bayer E.A."/>
            <person name="Brown S.D."/>
        </authorList>
    </citation>
    <scope>NUCLEOTIDE SEQUENCE [LARGE SCALE GENOMIC DNA]</scope>
    <source>
        <strain evidence="6">DSM 2933</strain>
    </source>
</reference>
<dbReference type="SUPFAM" id="SSF53850">
    <property type="entry name" value="Periplasmic binding protein-like II"/>
    <property type="match status" value="1"/>
</dbReference>
<evidence type="ECO:0000313" key="6">
    <source>
        <dbReference type="Proteomes" id="UP000036923"/>
    </source>
</evidence>
<comment type="similarity">
    <text evidence="1">Belongs to the bacterial solute-binding protein 1 family.</text>
</comment>
<dbReference type="InterPro" id="IPR006059">
    <property type="entry name" value="SBP"/>
</dbReference>
<dbReference type="STRING" id="398512.Bccel_4500"/>
<proteinExistence type="inferred from homology"/>
<dbReference type="Gene3D" id="3.40.190.10">
    <property type="entry name" value="Periplasmic binding protein-like II"/>
    <property type="match status" value="1"/>
</dbReference>
<name>A0A0L6JTR6_9FIRM</name>
<dbReference type="OrthoDB" id="2823382at2"/>
<evidence type="ECO:0000256" key="1">
    <source>
        <dbReference type="ARBA" id="ARBA00008520"/>
    </source>
</evidence>
<protein>
    <submittedName>
        <fullName evidence="5">Extracellular solute-binding protein family 1</fullName>
    </submittedName>
</protein>
<evidence type="ECO:0000313" key="5">
    <source>
        <dbReference type="EMBL" id="KNY29226.1"/>
    </source>
</evidence>
<dbReference type="RefSeq" id="WP_036944413.1">
    <property type="nucleotide sequence ID" value="NZ_JQKC01000028.1"/>
</dbReference>
<gene>
    <name evidence="5" type="ORF">Bccel_4500</name>
</gene>
<dbReference type="PANTHER" id="PTHR43649:SF34">
    <property type="entry name" value="ABC TRANSPORTER PERIPLASMIC-BINDING PROTEIN YCJN-RELATED"/>
    <property type="match status" value="1"/>
</dbReference>
<comment type="caution">
    <text evidence="5">The sequence shown here is derived from an EMBL/GenBank/DDBJ whole genome shotgun (WGS) entry which is preliminary data.</text>
</comment>
<dbReference type="InterPro" id="IPR050490">
    <property type="entry name" value="Bact_solute-bd_prot1"/>
</dbReference>
<dbReference type="AlphaFoldDB" id="A0A0L6JTR6"/>